<reference evidence="4 5" key="1">
    <citation type="submission" date="2024-01" db="EMBL/GenBank/DDBJ databases">
        <title>The complete chloroplast genome sequence of Lithospermum erythrorhizon: insights into the phylogenetic relationship among Boraginaceae species and the maternal lineages of purple gromwells.</title>
        <authorList>
            <person name="Okada T."/>
            <person name="Watanabe K."/>
        </authorList>
    </citation>
    <scope>NUCLEOTIDE SEQUENCE [LARGE SCALE GENOMIC DNA]</scope>
</reference>
<name>A0AAV3P0Y5_LITER</name>
<feature type="compositionally biased region" description="Acidic residues" evidence="1">
    <location>
        <begin position="83"/>
        <end position="108"/>
    </location>
</feature>
<comment type="caution">
    <text evidence="4">The sequence shown here is derived from an EMBL/GenBank/DDBJ whole genome shotgun (WGS) entry which is preliminary data.</text>
</comment>
<keyword evidence="5" id="KW-1185">Reference proteome</keyword>
<dbReference type="GO" id="GO:0016020">
    <property type="term" value="C:membrane"/>
    <property type="evidence" value="ECO:0007669"/>
    <property type="project" value="TreeGrafter"/>
</dbReference>
<evidence type="ECO:0000256" key="2">
    <source>
        <dbReference type="SAM" id="Phobius"/>
    </source>
</evidence>
<dbReference type="SMART" id="SM00248">
    <property type="entry name" value="ANK"/>
    <property type="match status" value="5"/>
</dbReference>
<accession>A0AAV3P0Y5</accession>
<feature type="compositionally biased region" description="Polar residues" evidence="1">
    <location>
        <begin position="38"/>
        <end position="54"/>
    </location>
</feature>
<dbReference type="Pfam" id="PF12796">
    <property type="entry name" value="Ank_2"/>
    <property type="match status" value="1"/>
</dbReference>
<evidence type="ECO:0000313" key="5">
    <source>
        <dbReference type="Proteomes" id="UP001454036"/>
    </source>
</evidence>
<dbReference type="InterPro" id="IPR026961">
    <property type="entry name" value="PGG_dom"/>
</dbReference>
<dbReference type="SUPFAM" id="SSF48403">
    <property type="entry name" value="Ankyrin repeat"/>
    <property type="match status" value="1"/>
</dbReference>
<protein>
    <submittedName>
        <fullName evidence="4">Scaffold/adaptor protein</fullName>
    </submittedName>
</protein>
<feature type="transmembrane region" description="Helical" evidence="2">
    <location>
        <begin position="597"/>
        <end position="616"/>
    </location>
</feature>
<dbReference type="InterPro" id="IPR002110">
    <property type="entry name" value="Ankyrin_rpt"/>
</dbReference>
<keyword evidence="2" id="KW-0472">Membrane</keyword>
<organism evidence="4 5">
    <name type="scientific">Lithospermum erythrorhizon</name>
    <name type="common">Purple gromwell</name>
    <name type="synonym">Lithospermum officinale var. erythrorhizon</name>
    <dbReference type="NCBI Taxonomy" id="34254"/>
    <lineage>
        <taxon>Eukaryota</taxon>
        <taxon>Viridiplantae</taxon>
        <taxon>Streptophyta</taxon>
        <taxon>Embryophyta</taxon>
        <taxon>Tracheophyta</taxon>
        <taxon>Spermatophyta</taxon>
        <taxon>Magnoliopsida</taxon>
        <taxon>eudicotyledons</taxon>
        <taxon>Gunneridae</taxon>
        <taxon>Pentapetalae</taxon>
        <taxon>asterids</taxon>
        <taxon>lamiids</taxon>
        <taxon>Boraginales</taxon>
        <taxon>Boraginaceae</taxon>
        <taxon>Boraginoideae</taxon>
        <taxon>Lithospermeae</taxon>
        <taxon>Lithospermum</taxon>
    </lineage>
</organism>
<feature type="compositionally biased region" description="Low complexity" evidence="1">
    <location>
        <begin position="25"/>
        <end position="37"/>
    </location>
</feature>
<proteinExistence type="predicted"/>
<dbReference type="Gene3D" id="1.25.40.20">
    <property type="entry name" value="Ankyrin repeat-containing domain"/>
    <property type="match status" value="1"/>
</dbReference>
<evidence type="ECO:0000313" key="4">
    <source>
        <dbReference type="EMBL" id="GAA0145006.1"/>
    </source>
</evidence>
<dbReference type="PANTHER" id="PTHR24177:SF292">
    <property type="entry name" value="ANKYRIN REPEAT FAMILY PROTEIN-RELATED"/>
    <property type="match status" value="1"/>
</dbReference>
<feature type="transmembrane region" description="Helical" evidence="2">
    <location>
        <begin position="562"/>
        <end position="591"/>
    </location>
</feature>
<evidence type="ECO:0000256" key="1">
    <source>
        <dbReference type="SAM" id="MobiDB-lite"/>
    </source>
</evidence>
<dbReference type="AlphaFoldDB" id="A0AAV3P0Y5"/>
<gene>
    <name evidence="4" type="ORF">LIER_05301</name>
</gene>
<feature type="region of interest" description="Disordered" evidence="1">
    <location>
        <begin position="17"/>
        <end position="109"/>
    </location>
</feature>
<keyword evidence="2" id="KW-1133">Transmembrane helix</keyword>
<dbReference type="InterPro" id="IPR036770">
    <property type="entry name" value="Ankyrin_rpt-contain_sf"/>
</dbReference>
<dbReference type="PANTHER" id="PTHR24177">
    <property type="entry name" value="CASKIN"/>
    <property type="match status" value="1"/>
</dbReference>
<keyword evidence="2" id="KW-0812">Transmembrane</keyword>
<sequence>MADPNIVQLEHTSINEEIQIVSRNSSPTQTYSTSSPQANNNQEPPTGSSPQAHNQEPPAAQVVVDIDDEDGNETTNITNDGEVFVDIDEDDNEPTNTTPDDEEDEIETTNENSCRFIAAVLAGDERKAMNTFLESREEIVRTRIGFNGETAFHMAVLSAKEKNVAHVVKKILKIMETEFLAIGNSFGTNALHYAAASGNWEITKLIHLKNPGLANAFNNHNLKPIFLAATAGHSDVIKFLLGVTTLFAEDDHHASSVLKYCIKASLFDIAVDIVQNRCPLAATWDNGGDENTQTALEVLAEMPSSDDHKHCSSVKKLLDAIWPILKESDLYKTSYLENLLLTSAKKGNHEFIVYLLRHYPGLINTMDSSRHTIFHIAIVHRHEKIFTLIHEIGSLKDYIATYQDINNDSMLHLAAKLSPPNQLNRVHGAALQMQRELLWYKEVEKIVPPGYVELENDAKKTPHDIFIEDHLELMKSGEKWMKRTTQFSMVVSTLIATVVFTTAFTIPGGINNNGAPYFKRTKFFDMFVISEIMSMICSSISIVMYLCILTSRYTENAFLKSLPLWLTMGTVTLFISLTSMLVAFCSAFLVFKSHDKYYMPILLGFLALAPVMFIGFKFPLFVDIIKTTTSSKSLSRSRRKLFPRKRWYSCKWLKLALQMPFISY</sequence>
<feature type="domain" description="PGG" evidence="3">
    <location>
        <begin position="478"/>
        <end position="589"/>
    </location>
</feature>
<dbReference type="Pfam" id="PF13962">
    <property type="entry name" value="PGG"/>
    <property type="match status" value="1"/>
</dbReference>
<dbReference type="Proteomes" id="UP001454036">
    <property type="component" value="Unassembled WGS sequence"/>
</dbReference>
<feature type="transmembrane region" description="Helical" evidence="2">
    <location>
        <begin position="526"/>
        <end position="550"/>
    </location>
</feature>
<evidence type="ECO:0000259" key="3">
    <source>
        <dbReference type="Pfam" id="PF13962"/>
    </source>
</evidence>
<feature type="transmembrane region" description="Helical" evidence="2">
    <location>
        <begin position="487"/>
        <end position="506"/>
    </location>
</feature>
<dbReference type="EMBL" id="BAABME010000724">
    <property type="protein sequence ID" value="GAA0145006.1"/>
    <property type="molecule type" value="Genomic_DNA"/>
</dbReference>